<dbReference type="Proteomes" id="UP000500953">
    <property type="component" value="Chromosome"/>
</dbReference>
<protein>
    <submittedName>
        <fullName evidence="3">Transposase</fullName>
    </submittedName>
</protein>
<dbReference type="InterPro" id="IPR038721">
    <property type="entry name" value="IS701-like_DDE_dom"/>
</dbReference>
<feature type="region of interest" description="Disordered" evidence="1">
    <location>
        <begin position="428"/>
        <end position="485"/>
    </location>
</feature>
<evidence type="ECO:0000313" key="4">
    <source>
        <dbReference type="Proteomes" id="UP000500953"/>
    </source>
</evidence>
<sequence length="485" mass="54034">MSLPVDGKAGEVFAELSRMRGEFYACLTARGDELFELTDAMLCAHGAVRSIPELTLTPEHRRGHGALYDGLNAGRVDVDRLRNLLSRTRLPRFSGGRLVLAVDVSAWLRSDAACSPDRLFCHVYGRAKSASQFIPGWPYSFVAVLEPGASSWTQILDAVRRGPEDDATAVTAAQLRQVVSRLIAAGQWREGDPDILVVADAGYDVCRLGWVLADLLVELVGRLRSDRVMQLPKPVRAPGINGRPPKHGPQFRFTDPGSWPEPAVTTITATGNYGKAITQAWDRVHPRLTHRSAWLGHDGALPIIEGTLIRLEVDHLSRDRDAPPVWLWSSKTGATGTDVDRAWQGFLRRFDLEHTFRLFKQTLGWTRPKLREPEAADRWTWLLITAYTQLRLARPLTADLRHSWEKPAAPAQLTPARVRRGFRNIRATMGCPANAPKPSRPGPGRPLGRRNRHQATRYDVGKTVKRPTRLPDGHALARPERVTRG</sequence>
<reference evidence="3 4" key="1">
    <citation type="journal article" date="2019" name="ACS Chem. Biol.">
        <title>Identification and Mobilization of a Cryptic Antibiotic Biosynthesis Gene Locus from a Human-Pathogenic Nocardia Isolate.</title>
        <authorList>
            <person name="Herisse M."/>
            <person name="Ishida K."/>
            <person name="Porter J.L."/>
            <person name="Howden B."/>
            <person name="Hertweck C."/>
            <person name="Stinear T.P."/>
            <person name="Pidot S.J."/>
        </authorList>
    </citation>
    <scope>NUCLEOTIDE SEQUENCE [LARGE SCALE GENOMIC DNA]</scope>
    <source>
        <strain evidence="3 4">AUSMDU00012715</strain>
    </source>
</reference>
<proteinExistence type="predicted"/>
<dbReference type="RefSeq" id="WP_167490887.1">
    <property type="nucleotide sequence ID" value="NZ_CP046173.1"/>
</dbReference>
<feature type="region of interest" description="Disordered" evidence="1">
    <location>
        <begin position="234"/>
        <end position="257"/>
    </location>
</feature>
<dbReference type="SUPFAM" id="SSF53098">
    <property type="entry name" value="Ribonuclease H-like"/>
    <property type="match status" value="1"/>
</dbReference>
<dbReference type="InterPro" id="IPR012337">
    <property type="entry name" value="RNaseH-like_sf"/>
</dbReference>
<gene>
    <name evidence="3" type="ORF">F6W96_40035</name>
</gene>
<dbReference type="Pfam" id="PF13546">
    <property type="entry name" value="DDE_5"/>
    <property type="match status" value="1"/>
</dbReference>
<dbReference type="EMBL" id="CP046173">
    <property type="protein sequence ID" value="QIS23557.1"/>
    <property type="molecule type" value="Genomic_DNA"/>
</dbReference>
<evidence type="ECO:0000313" key="3">
    <source>
        <dbReference type="EMBL" id="QIS23557.1"/>
    </source>
</evidence>
<evidence type="ECO:0000259" key="2">
    <source>
        <dbReference type="Pfam" id="PF13546"/>
    </source>
</evidence>
<name>A0A6G9ZDX7_9NOCA</name>
<feature type="domain" description="Transposase IS701-like DDE" evidence="2">
    <location>
        <begin position="22"/>
        <end position="286"/>
    </location>
</feature>
<organism evidence="3 4">
    <name type="scientific">Nocardia terpenica</name>
    <dbReference type="NCBI Taxonomy" id="455432"/>
    <lineage>
        <taxon>Bacteria</taxon>
        <taxon>Bacillati</taxon>
        <taxon>Actinomycetota</taxon>
        <taxon>Actinomycetes</taxon>
        <taxon>Mycobacteriales</taxon>
        <taxon>Nocardiaceae</taxon>
        <taxon>Nocardia</taxon>
    </lineage>
</organism>
<dbReference type="AlphaFoldDB" id="A0A6G9ZDX7"/>
<feature type="compositionally biased region" description="Basic and acidic residues" evidence="1">
    <location>
        <begin position="469"/>
        <end position="485"/>
    </location>
</feature>
<evidence type="ECO:0000256" key="1">
    <source>
        <dbReference type="SAM" id="MobiDB-lite"/>
    </source>
</evidence>
<dbReference type="NCBIfam" id="NF041680">
    <property type="entry name" value="transp_NF041680"/>
    <property type="match status" value="1"/>
</dbReference>
<accession>A0A6G9ZDX7</accession>